<evidence type="ECO:0000313" key="8">
    <source>
        <dbReference type="EMBL" id="CAB01517.3"/>
    </source>
</evidence>
<dbReference type="GeneID" id="188327"/>
<dbReference type="AGR" id="WB:WBGene00011649"/>
<dbReference type="InterPro" id="IPR006874">
    <property type="entry name" value="DUF621"/>
</dbReference>
<feature type="domain" description="G-protein coupled receptors family 1 profile" evidence="7">
    <location>
        <begin position="59"/>
        <end position="309"/>
    </location>
</feature>
<dbReference type="InterPro" id="IPR017452">
    <property type="entry name" value="GPCR_Rhodpsn_7TM"/>
</dbReference>
<reference evidence="8 9" key="1">
    <citation type="journal article" date="1998" name="Science">
        <title>Genome sequence of the nematode C. elegans: a platform for investigating biology.</title>
        <authorList>
            <consortium name="The C. elegans sequencing consortium"/>
            <person name="Sulson J.E."/>
            <person name="Waterston R."/>
        </authorList>
    </citation>
    <scope>NUCLEOTIDE SEQUENCE [LARGE SCALE GENOMIC DNA]</scope>
    <source>
        <strain evidence="8 9">Bristol N2</strain>
    </source>
</reference>
<dbReference type="OrthoDB" id="5848170at2759"/>
<dbReference type="Gene3D" id="1.20.1070.10">
    <property type="entry name" value="Rhodopsin 7-helix transmembrane proteins"/>
    <property type="match status" value="1"/>
</dbReference>
<dbReference type="AlphaFoldDB" id="Q22362"/>
<sequence length="347" mass="39576">MSLYILILIFFFNAVFCETNPDRILAIEAEVPPEEKGPGYYLVTTLFVVSIIASTLLTGSFLVLLLLLWKHFKSLKYFWFLMQLTLSVFILSTLNLVINVPATLFSLITKDFVASDVYTTLSYTIDYFHYAILISNMVIAIQRFCVFFFRQLTAKIFDSFIIYEWLCLVWILPAIILLILVFNNCKYNFKKAPSNFVLNCQPWGSIVDLPPPRWIQILELVVQFGIPFFILFLYIAVIFKIFAMKKSTLNKNEIRVLVQAIVIFVFFQASSSVFLICQTIAFNTATAFVIKRIINTLEIFAGAATPCFSFFTSKEIRKLLSSKIAAVSSQGSSNLVVRKPTLAEVNS</sequence>
<keyword evidence="8" id="KW-0675">Receptor</keyword>
<gene>
    <name evidence="8" type="ORF">CELE_T09E8.4</name>
    <name evidence="8 10" type="ORF">T09E8.4</name>
</gene>
<dbReference type="CTD" id="188327"/>
<feature type="transmembrane region" description="Helical" evidence="5">
    <location>
        <begin position="80"/>
        <end position="107"/>
    </location>
</feature>
<dbReference type="Proteomes" id="UP000001940">
    <property type="component" value="Chromosome V"/>
</dbReference>
<dbReference type="PaxDb" id="6239-T09E8.4"/>
<organism evidence="8 9">
    <name type="scientific">Caenorhabditis elegans</name>
    <dbReference type="NCBI Taxonomy" id="6239"/>
    <lineage>
        <taxon>Eukaryota</taxon>
        <taxon>Metazoa</taxon>
        <taxon>Ecdysozoa</taxon>
        <taxon>Nematoda</taxon>
        <taxon>Chromadorea</taxon>
        <taxon>Rhabditida</taxon>
        <taxon>Rhabditina</taxon>
        <taxon>Rhabditomorpha</taxon>
        <taxon>Rhabditoidea</taxon>
        <taxon>Rhabditidae</taxon>
        <taxon>Peloderinae</taxon>
        <taxon>Caenorhabditis</taxon>
    </lineage>
</organism>
<dbReference type="STRING" id="6239.T09E8.4.1"/>
<evidence type="ECO:0000256" key="2">
    <source>
        <dbReference type="ARBA" id="ARBA00022692"/>
    </source>
</evidence>
<dbReference type="PANTHER" id="PTHR31406">
    <property type="entry name" value="PROTEIN CBG06702-RELATED"/>
    <property type="match status" value="1"/>
</dbReference>
<evidence type="ECO:0000313" key="10">
    <source>
        <dbReference type="WormBase" id="T09E8.4"/>
    </source>
</evidence>
<evidence type="ECO:0000313" key="9">
    <source>
        <dbReference type="Proteomes" id="UP000001940"/>
    </source>
</evidence>
<feature type="transmembrane region" description="Helical" evidence="5">
    <location>
        <begin position="127"/>
        <end position="149"/>
    </location>
</feature>
<feature type="transmembrane region" description="Helical" evidence="5">
    <location>
        <begin position="41"/>
        <end position="68"/>
    </location>
</feature>
<evidence type="ECO:0000256" key="6">
    <source>
        <dbReference type="SAM" id="SignalP"/>
    </source>
</evidence>
<feature type="chain" id="PRO_5004201086" evidence="6">
    <location>
        <begin position="18"/>
        <end position="347"/>
    </location>
</feature>
<dbReference type="PhylomeDB" id="Q22362"/>
<proteinExistence type="predicted"/>
<keyword evidence="3 5" id="KW-1133">Transmembrane helix</keyword>
<dbReference type="UCSC" id="T09E8.4">
    <property type="organism name" value="c. elegans"/>
</dbReference>
<dbReference type="KEGG" id="cel:CELE_T09E8.4"/>
<dbReference type="EMBL" id="BX284605">
    <property type="protein sequence ID" value="CAB01517.3"/>
    <property type="molecule type" value="Genomic_DNA"/>
</dbReference>
<feature type="transmembrane region" description="Helical" evidence="5">
    <location>
        <begin position="161"/>
        <end position="182"/>
    </location>
</feature>
<dbReference type="eggNOG" id="ENOG502THBD">
    <property type="taxonomic scope" value="Eukaryota"/>
</dbReference>
<dbReference type="Pfam" id="PF04789">
    <property type="entry name" value="DUF621"/>
    <property type="match status" value="1"/>
</dbReference>
<evidence type="ECO:0000256" key="1">
    <source>
        <dbReference type="ARBA" id="ARBA00004370"/>
    </source>
</evidence>
<feature type="transmembrane region" description="Helical" evidence="5">
    <location>
        <begin position="256"/>
        <end position="281"/>
    </location>
</feature>
<protein>
    <submittedName>
        <fullName evidence="8">G-protein coupled receptors family 1 profile domain-containing protein</fullName>
    </submittedName>
</protein>
<feature type="transmembrane region" description="Helical" evidence="5">
    <location>
        <begin position="220"/>
        <end position="244"/>
    </location>
</feature>
<dbReference type="SMR" id="Q22362"/>
<dbReference type="PROSITE" id="PS50262">
    <property type="entry name" value="G_PROTEIN_RECEP_F1_2"/>
    <property type="match status" value="1"/>
</dbReference>
<dbReference type="InParanoid" id="Q22362"/>
<keyword evidence="4 5" id="KW-0472">Membrane</keyword>
<dbReference type="SUPFAM" id="SSF81321">
    <property type="entry name" value="Family A G protein-coupled receptor-like"/>
    <property type="match status" value="1"/>
</dbReference>
<dbReference type="FunCoup" id="Q22362">
    <property type="interactions" value="9"/>
</dbReference>
<evidence type="ECO:0000259" key="7">
    <source>
        <dbReference type="PROSITE" id="PS50262"/>
    </source>
</evidence>
<accession>Q22362</accession>
<dbReference type="GO" id="GO:0016020">
    <property type="term" value="C:membrane"/>
    <property type="evidence" value="ECO:0007669"/>
    <property type="project" value="UniProtKB-SubCell"/>
</dbReference>
<dbReference type="OMA" id="MKMERIG"/>
<dbReference type="PANTHER" id="PTHR31406:SF3">
    <property type="entry name" value="G-PROTEIN COUPLED RECEPTORS FAMILY 1 PROFILE DOMAIN-CONTAINING PROTEIN"/>
    <property type="match status" value="1"/>
</dbReference>
<evidence type="ECO:0000256" key="3">
    <source>
        <dbReference type="ARBA" id="ARBA00022989"/>
    </source>
</evidence>
<dbReference type="WormBase" id="T09E8.4">
    <property type="protein sequence ID" value="CE42331"/>
    <property type="gene ID" value="WBGene00011649"/>
</dbReference>
<feature type="signal peptide" evidence="6">
    <location>
        <begin position="1"/>
        <end position="17"/>
    </location>
</feature>
<dbReference type="RefSeq" id="NP_506279.2">
    <property type="nucleotide sequence ID" value="NM_073878.2"/>
</dbReference>
<dbReference type="HOGENOM" id="CLU_071393_0_0_1"/>
<evidence type="ECO:0000256" key="4">
    <source>
        <dbReference type="ARBA" id="ARBA00023136"/>
    </source>
</evidence>
<name>Q22362_CAEEL</name>
<comment type="subcellular location">
    <subcellularLocation>
        <location evidence="1">Membrane</location>
    </subcellularLocation>
</comment>
<keyword evidence="2 5" id="KW-0812">Transmembrane</keyword>
<keyword evidence="6" id="KW-0732">Signal</keyword>
<keyword evidence="9" id="KW-1185">Reference proteome</keyword>
<evidence type="ECO:0000256" key="5">
    <source>
        <dbReference type="SAM" id="Phobius"/>
    </source>
</evidence>